<dbReference type="SUPFAM" id="SSF56112">
    <property type="entry name" value="Protein kinase-like (PK-like)"/>
    <property type="match status" value="1"/>
</dbReference>
<feature type="non-terminal residue" evidence="2">
    <location>
        <position position="87"/>
    </location>
</feature>
<organism evidence="2">
    <name type="scientific">marine sediment metagenome</name>
    <dbReference type="NCBI Taxonomy" id="412755"/>
    <lineage>
        <taxon>unclassified sequences</taxon>
        <taxon>metagenomes</taxon>
        <taxon>ecological metagenomes</taxon>
    </lineage>
</organism>
<proteinExistence type="predicted"/>
<dbReference type="PROSITE" id="PS50011">
    <property type="entry name" value="PROTEIN_KINASE_DOM"/>
    <property type="match status" value="1"/>
</dbReference>
<feature type="domain" description="Protein kinase" evidence="1">
    <location>
        <begin position="17"/>
        <end position="87"/>
    </location>
</feature>
<dbReference type="InterPro" id="IPR011009">
    <property type="entry name" value="Kinase-like_dom_sf"/>
</dbReference>
<accession>X1GRI2</accession>
<dbReference type="GO" id="GO:0004672">
    <property type="term" value="F:protein kinase activity"/>
    <property type="evidence" value="ECO:0007669"/>
    <property type="project" value="InterPro"/>
</dbReference>
<reference evidence="2" key="1">
    <citation type="journal article" date="2014" name="Front. Microbiol.">
        <title>High frequency of phylogenetically diverse reductive dehalogenase-homologous genes in deep subseafloor sedimentary metagenomes.</title>
        <authorList>
            <person name="Kawai M."/>
            <person name="Futagami T."/>
            <person name="Toyoda A."/>
            <person name="Takaki Y."/>
            <person name="Nishi S."/>
            <person name="Hori S."/>
            <person name="Arai W."/>
            <person name="Tsubouchi T."/>
            <person name="Morono Y."/>
            <person name="Uchiyama I."/>
            <person name="Ito T."/>
            <person name="Fujiyama A."/>
            <person name="Inagaki F."/>
            <person name="Takami H."/>
        </authorList>
    </citation>
    <scope>NUCLEOTIDE SEQUENCE</scope>
    <source>
        <strain evidence="2">Expedition CK06-06</strain>
    </source>
</reference>
<evidence type="ECO:0000259" key="1">
    <source>
        <dbReference type="PROSITE" id="PS50011"/>
    </source>
</evidence>
<comment type="caution">
    <text evidence="2">The sequence shown here is derived from an EMBL/GenBank/DDBJ whole genome shotgun (WGS) entry which is preliminary data.</text>
</comment>
<dbReference type="InterPro" id="IPR000719">
    <property type="entry name" value="Prot_kinase_dom"/>
</dbReference>
<name>X1GRI2_9ZZZZ</name>
<dbReference type="AlphaFoldDB" id="X1GRI2"/>
<dbReference type="EMBL" id="BARU01020127">
    <property type="protein sequence ID" value="GAH60471.1"/>
    <property type="molecule type" value="Genomic_DNA"/>
</dbReference>
<dbReference type="GO" id="GO:0005524">
    <property type="term" value="F:ATP binding"/>
    <property type="evidence" value="ECO:0007669"/>
    <property type="project" value="InterPro"/>
</dbReference>
<sequence>MVLSRGTVINGLRGNYKIEKEDLHRGGMGIIHIGRSGNGQVVVVKEPLIKFNKDDAIRLKKLKVEAQILANLDHKNIVKYIDEYESG</sequence>
<evidence type="ECO:0000313" key="2">
    <source>
        <dbReference type="EMBL" id="GAH60471.1"/>
    </source>
</evidence>
<protein>
    <recommendedName>
        <fullName evidence="1">Protein kinase domain-containing protein</fullName>
    </recommendedName>
</protein>
<gene>
    <name evidence="2" type="ORF">S03H2_33086</name>
</gene>
<dbReference type="Gene3D" id="3.30.200.20">
    <property type="entry name" value="Phosphorylase Kinase, domain 1"/>
    <property type="match status" value="1"/>
</dbReference>